<evidence type="ECO:0000313" key="3">
    <source>
        <dbReference type="EMBL" id="CAG9799607.1"/>
    </source>
</evidence>
<dbReference type="PRINTS" id="PR00111">
    <property type="entry name" value="ABHYDROLASE"/>
</dbReference>
<evidence type="ECO:0000259" key="2">
    <source>
        <dbReference type="Pfam" id="PF00561"/>
    </source>
</evidence>
<dbReference type="InterPro" id="IPR000073">
    <property type="entry name" value="AB_hydrolase_1"/>
</dbReference>
<dbReference type="GO" id="GO:0042171">
    <property type="term" value="F:lysophosphatidic acid acyltransferase activity"/>
    <property type="evidence" value="ECO:0007669"/>
    <property type="project" value="TreeGrafter"/>
</dbReference>
<dbReference type="InterPro" id="IPR029058">
    <property type="entry name" value="AB_hydrolase_fold"/>
</dbReference>
<proteinExistence type="inferred from homology"/>
<dbReference type="GO" id="GO:0005739">
    <property type="term" value="C:mitochondrion"/>
    <property type="evidence" value="ECO:0007669"/>
    <property type="project" value="TreeGrafter"/>
</dbReference>
<comment type="similarity">
    <text evidence="1">Belongs to the peptidase S33 family. ABHD4/ABHD5 subfamily.</text>
</comment>
<dbReference type="AlphaFoldDB" id="A0A9N9WPX6"/>
<dbReference type="SUPFAM" id="SSF53474">
    <property type="entry name" value="alpha/beta-Hydrolases"/>
    <property type="match status" value="1"/>
</dbReference>
<organism evidence="3 4">
    <name type="scientific">Chironomus riparius</name>
    <dbReference type="NCBI Taxonomy" id="315576"/>
    <lineage>
        <taxon>Eukaryota</taxon>
        <taxon>Metazoa</taxon>
        <taxon>Ecdysozoa</taxon>
        <taxon>Arthropoda</taxon>
        <taxon>Hexapoda</taxon>
        <taxon>Insecta</taxon>
        <taxon>Pterygota</taxon>
        <taxon>Neoptera</taxon>
        <taxon>Endopterygota</taxon>
        <taxon>Diptera</taxon>
        <taxon>Nematocera</taxon>
        <taxon>Chironomoidea</taxon>
        <taxon>Chironomidae</taxon>
        <taxon>Chironominae</taxon>
        <taxon>Chironomus</taxon>
    </lineage>
</organism>
<reference evidence="3" key="1">
    <citation type="submission" date="2022-01" db="EMBL/GenBank/DDBJ databases">
        <authorList>
            <person name="King R."/>
        </authorList>
    </citation>
    <scope>NUCLEOTIDE SEQUENCE</scope>
</reference>
<sequence>MGFKGIGFWVLNFDTFANNRPVYAMDLLGFGKSSRPKFSKDAKEIEMQYVNSIEKWRECMKIDKMILLGHSFGGYLSTAYSIKYPERIEHLILADPWGFIGIKSSEDFKKYSLYQRSMMFLTSKISPLAVIRAAGPFGPVILRKGRPDIVEKYENVVEKHDKTIAKYVYHCNTKKITGEYAFRDLLDIGVYPKFPMCDRLQEQELCQKIPLTCIFGAESWLDTSFGPSLKEIRPESYTHIEYIELAGHQLFSDNASEFNRLVLEACNVLKSSTIENDETLDANVI</sequence>
<dbReference type="Gene3D" id="3.40.50.1820">
    <property type="entry name" value="alpha/beta hydrolase"/>
    <property type="match status" value="1"/>
</dbReference>
<gene>
    <name evidence="3" type="ORF">CHIRRI_LOCUS2572</name>
</gene>
<reference evidence="3" key="2">
    <citation type="submission" date="2022-10" db="EMBL/GenBank/DDBJ databases">
        <authorList>
            <consortium name="ENA_rothamsted_submissions"/>
            <consortium name="culmorum"/>
            <person name="King R."/>
        </authorList>
    </citation>
    <scope>NUCLEOTIDE SEQUENCE</scope>
</reference>
<dbReference type="PANTHER" id="PTHR42886:SF29">
    <property type="entry name" value="PUMMELIG, ISOFORM A"/>
    <property type="match status" value="1"/>
</dbReference>
<dbReference type="PANTHER" id="PTHR42886">
    <property type="entry name" value="RE40534P-RELATED"/>
    <property type="match status" value="1"/>
</dbReference>
<evidence type="ECO:0000313" key="4">
    <source>
        <dbReference type="Proteomes" id="UP001153620"/>
    </source>
</evidence>
<evidence type="ECO:0000256" key="1">
    <source>
        <dbReference type="ARBA" id="ARBA00038097"/>
    </source>
</evidence>
<feature type="domain" description="AB hydrolase-1" evidence="2">
    <location>
        <begin position="19"/>
        <end position="99"/>
    </location>
</feature>
<dbReference type="GO" id="GO:0052689">
    <property type="term" value="F:carboxylic ester hydrolase activity"/>
    <property type="evidence" value="ECO:0007669"/>
    <property type="project" value="TreeGrafter"/>
</dbReference>
<name>A0A9N9WPX6_9DIPT</name>
<accession>A0A9N9WPX6</accession>
<dbReference type="EMBL" id="OU895877">
    <property type="protein sequence ID" value="CAG9799607.1"/>
    <property type="molecule type" value="Genomic_DNA"/>
</dbReference>
<dbReference type="GO" id="GO:0005811">
    <property type="term" value="C:lipid droplet"/>
    <property type="evidence" value="ECO:0007669"/>
    <property type="project" value="TreeGrafter"/>
</dbReference>
<keyword evidence="4" id="KW-1185">Reference proteome</keyword>
<protein>
    <recommendedName>
        <fullName evidence="2">AB hydrolase-1 domain-containing protein</fullName>
    </recommendedName>
</protein>
<dbReference type="GO" id="GO:0006654">
    <property type="term" value="P:phosphatidic acid biosynthetic process"/>
    <property type="evidence" value="ECO:0007669"/>
    <property type="project" value="TreeGrafter"/>
</dbReference>
<dbReference type="Pfam" id="PF00561">
    <property type="entry name" value="Abhydrolase_1"/>
    <property type="match status" value="1"/>
</dbReference>
<dbReference type="Proteomes" id="UP001153620">
    <property type="component" value="Chromosome 1"/>
</dbReference>
<dbReference type="OrthoDB" id="7457040at2759"/>
<dbReference type="GO" id="GO:0055088">
    <property type="term" value="P:lipid homeostasis"/>
    <property type="evidence" value="ECO:0007669"/>
    <property type="project" value="TreeGrafter"/>
</dbReference>